<feature type="transmembrane region" description="Helical" evidence="1">
    <location>
        <begin position="47"/>
        <end position="68"/>
    </location>
</feature>
<keyword evidence="1" id="KW-0472">Membrane</keyword>
<dbReference type="Proteomes" id="UP000259465">
    <property type="component" value="Chromosome"/>
</dbReference>
<keyword evidence="1" id="KW-0812">Transmembrane</keyword>
<proteinExistence type="predicted"/>
<protein>
    <submittedName>
        <fullName evidence="2">Uncharacterized protein</fullName>
    </submittedName>
</protein>
<organism evidence="2 3">
    <name type="scientific">Chromobacterium rhizoryzae</name>
    <dbReference type="NCBI Taxonomy" id="1778675"/>
    <lineage>
        <taxon>Bacteria</taxon>
        <taxon>Pseudomonadati</taxon>
        <taxon>Pseudomonadota</taxon>
        <taxon>Betaproteobacteria</taxon>
        <taxon>Neisseriales</taxon>
        <taxon>Chromobacteriaceae</taxon>
        <taxon>Chromobacterium</taxon>
    </lineage>
</organism>
<dbReference type="Gene3D" id="1.10.260.40">
    <property type="entry name" value="lambda repressor-like DNA-binding domains"/>
    <property type="match status" value="1"/>
</dbReference>
<gene>
    <name evidence="2" type="ORF">D1345_10795</name>
</gene>
<dbReference type="InterPro" id="IPR021096">
    <property type="entry name" value="Vibrio_phage_VSK_Orf152"/>
</dbReference>
<accession>A0AAD0RXK0</accession>
<keyword evidence="3" id="KW-1185">Reference proteome</keyword>
<dbReference type="InterPro" id="IPR010982">
    <property type="entry name" value="Lambda_DNA-bd_dom_sf"/>
</dbReference>
<dbReference type="SUPFAM" id="SSF47413">
    <property type="entry name" value="lambda repressor-like DNA-binding domains"/>
    <property type="match status" value="1"/>
</dbReference>
<evidence type="ECO:0000313" key="2">
    <source>
        <dbReference type="EMBL" id="AXT46648.1"/>
    </source>
</evidence>
<dbReference type="EMBL" id="CP031968">
    <property type="protein sequence ID" value="AXT46648.1"/>
    <property type="molecule type" value="Genomic_DNA"/>
</dbReference>
<dbReference type="RefSeq" id="WP_118267647.1">
    <property type="nucleotide sequence ID" value="NZ_CP031968.1"/>
</dbReference>
<dbReference type="CDD" id="cd00093">
    <property type="entry name" value="HTH_XRE"/>
    <property type="match status" value="1"/>
</dbReference>
<evidence type="ECO:0000256" key="1">
    <source>
        <dbReference type="SAM" id="Phobius"/>
    </source>
</evidence>
<keyword evidence="1" id="KW-1133">Transmembrane helix</keyword>
<evidence type="ECO:0000313" key="3">
    <source>
        <dbReference type="Proteomes" id="UP000259465"/>
    </source>
</evidence>
<dbReference type="Pfam" id="PF12472">
    <property type="entry name" value="DUF3693"/>
    <property type="match status" value="1"/>
</dbReference>
<feature type="transmembrane region" description="Helical" evidence="1">
    <location>
        <begin position="88"/>
        <end position="108"/>
    </location>
</feature>
<name>A0AAD0RXK0_9NEIS</name>
<dbReference type="AlphaFoldDB" id="A0AAD0RXK0"/>
<dbReference type="KEGG" id="crz:D1345_10795"/>
<sequence>MKLSSDYLREALEKMGDISQNKKAERLGISSSGMSQYMTGKKIMDDFACIMVAKILGIDGMVVIAAAQMEREKNQARKDVWEDLLKKMGALALGGMTAGAMLMGSLSADNASASRRMTNAACCAVATCHLYIMSNNEYSSI</sequence>
<dbReference type="InterPro" id="IPR001387">
    <property type="entry name" value="Cro/C1-type_HTH"/>
</dbReference>
<dbReference type="GO" id="GO:0003677">
    <property type="term" value="F:DNA binding"/>
    <property type="evidence" value="ECO:0007669"/>
    <property type="project" value="InterPro"/>
</dbReference>
<reference evidence="2 3" key="1">
    <citation type="submission" date="2018-08" db="EMBL/GenBank/DDBJ databases">
        <title>Complete genome sequence of JP2-74.</title>
        <authorList>
            <person name="Wu L."/>
        </authorList>
    </citation>
    <scope>NUCLEOTIDE SEQUENCE [LARGE SCALE GENOMIC DNA]</scope>
    <source>
        <strain evidence="2 3">JP2-74</strain>
    </source>
</reference>